<name>A0A6J7VYK0_9ZZZZ</name>
<organism evidence="2">
    <name type="scientific">freshwater metagenome</name>
    <dbReference type="NCBI Taxonomy" id="449393"/>
    <lineage>
        <taxon>unclassified sequences</taxon>
        <taxon>metagenomes</taxon>
        <taxon>ecological metagenomes</taxon>
    </lineage>
</organism>
<reference evidence="2" key="1">
    <citation type="submission" date="2020-05" db="EMBL/GenBank/DDBJ databases">
        <authorList>
            <person name="Chiriac C."/>
            <person name="Salcher M."/>
            <person name="Ghai R."/>
            <person name="Kavagutti S V."/>
        </authorList>
    </citation>
    <scope>NUCLEOTIDE SEQUENCE</scope>
</reference>
<dbReference type="SUPFAM" id="SSF53720">
    <property type="entry name" value="ALDH-like"/>
    <property type="match status" value="1"/>
</dbReference>
<protein>
    <submittedName>
        <fullName evidence="2">Unannotated protein</fullName>
    </submittedName>
</protein>
<dbReference type="GO" id="GO:0004350">
    <property type="term" value="F:glutamate-5-semialdehyde dehydrogenase activity"/>
    <property type="evidence" value="ECO:0007669"/>
    <property type="project" value="TreeGrafter"/>
</dbReference>
<dbReference type="PANTHER" id="PTHR11063:SF8">
    <property type="entry name" value="DELTA-1-PYRROLINE-5-CARBOXYLATE SYNTHASE"/>
    <property type="match status" value="1"/>
</dbReference>
<dbReference type="InterPro" id="IPR016161">
    <property type="entry name" value="Ald_DH/histidinol_DH"/>
</dbReference>
<dbReference type="Gene3D" id="3.40.309.10">
    <property type="entry name" value="Aldehyde Dehydrogenase, Chain A, domain 2"/>
    <property type="match status" value="1"/>
</dbReference>
<gene>
    <name evidence="2" type="ORF">UFOPK4422_01438</name>
</gene>
<evidence type="ECO:0000259" key="1">
    <source>
        <dbReference type="Pfam" id="PF00171"/>
    </source>
</evidence>
<dbReference type="PANTHER" id="PTHR11063">
    <property type="entry name" value="GLUTAMATE SEMIALDEHYDE DEHYDROGENASE"/>
    <property type="match status" value="1"/>
</dbReference>
<dbReference type="Gene3D" id="3.40.605.10">
    <property type="entry name" value="Aldehyde Dehydrogenase, Chain A, domain 1"/>
    <property type="match status" value="1"/>
</dbReference>
<evidence type="ECO:0000313" key="2">
    <source>
        <dbReference type="EMBL" id="CAB5132661.1"/>
    </source>
</evidence>
<dbReference type="InterPro" id="IPR016162">
    <property type="entry name" value="Ald_DH_N"/>
</dbReference>
<sequence length="324" mass="35039">MGVVGFVFEGRPNVFADATGVLRSGNTVVFRIGSDALETAREIMACALLPALKSSGLPDGAVQLIDSAERSSGYALFSHQGLCLAVARGSGQAVSQLGAVARQSGIPVSLHGTGGAWILVADSASPERVTACVRHSLDRKVCNTVNVICLPRSPVLIAAVLRGITEASASRSTRAIIHCASSADELEIKRSLQASDEVELHVHQGDDHLAEEWEWDQRPEVSIRFTEALEESCELFNSYSPRFVVAAISEEEKDFEIVYRLCEAPFVGDGFTRWVDGQYALARPELGLSNWQHGRLFARGGILSGDGVFSVRYVMHQTDSSQHR</sequence>
<feature type="domain" description="Aldehyde dehydrogenase" evidence="1">
    <location>
        <begin position="22"/>
        <end position="134"/>
    </location>
</feature>
<dbReference type="EMBL" id="CAFBRX010000185">
    <property type="protein sequence ID" value="CAB5132661.1"/>
    <property type="molecule type" value="Genomic_DNA"/>
</dbReference>
<dbReference type="InterPro" id="IPR015590">
    <property type="entry name" value="Aldehyde_DH_dom"/>
</dbReference>
<dbReference type="InterPro" id="IPR016163">
    <property type="entry name" value="Ald_DH_C"/>
</dbReference>
<accession>A0A6J7VYK0</accession>
<dbReference type="Pfam" id="PF00171">
    <property type="entry name" value="Aldedh"/>
    <property type="match status" value="1"/>
</dbReference>
<proteinExistence type="predicted"/>
<dbReference type="AlphaFoldDB" id="A0A6J7VYK0"/>